<name>A0ABV4MMV4_9VIBR</name>
<protein>
    <recommendedName>
        <fullName evidence="3">Nucleotide exchange factor GrpE</fullName>
    </recommendedName>
</protein>
<accession>A0ABV4MMV4</accession>
<dbReference type="Proteomes" id="UP001569151">
    <property type="component" value="Unassembled WGS sequence"/>
</dbReference>
<dbReference type="EMBL" id="JBGOOS010000037">
    <property type="protein sequence ID" value="MEZ8210904.1"/>
    <property type="molecule type" value="Genomic_DNA"/>
</dbReference>
<evidence type="ECO:0000313" key="2">
    <source>
        <dbReference type="Proteomes" id="UP001569151"/>
    </source>
</evidence>
<organism evidence="1 2">
    <name type="scientific">Vibrio bivalvicida</name>
    <dbReference type="NCBI Taxonomy" id="1276888"/>
    <lineage>
        <taxon>Bacteria</taxon>
        <taxon>Pseudomonadati</taxon>
        <taxon>Pseudomonadota</taxon>
        <taxon>Gammaproteobacteria</taxon>
        <taxon>Vibrionales</taxon>
        <taxon>Vibrionaceae</taxon>
        <taxon>Vibrio</taxon>
        <taxon>Vibrio oreintalis group</taxon>
    </lineage>
</organism>
<keyword evidence="2" id="KW-1185">Reference proteome</keyword>
<evidence type="ECO:0000313" key="1">
    <source>
        <dbReference type="EMBL" id="MEZ8210904.1"/>
    </source>
</evidence>
<evidence type="ECO:0008006" key="3">
    <source>
        <dbReference type="Google" id="ProtNLM"/>
    </source>
</evidence>
<dbReference type="RefSeq" id="WP_371726537.1">
    <property type="nucleotide sequence ID" value="NZ_JBGOOS010000037.1"/>
</dbReference>
<proteinExistence type="predicted"/>
<comment type="caution">
    <text evidence="1">The sequence shown here is derived from an EMBL/GenBank/DDBJ whole genome shotgun (WGS) entry which is preliminary data.</text>
</comment>
<gene>
    <name evidence="1" type="ORF">ACED39_19230</name>
</gene>
<sequence>MDISEIEKSRKIERKYLVLKDKYKNRVKEVNKYKDDISEATESLLESIEKIEILMDENDTLKNMVTAYEVRDSMNVDLQHLSEKEMKSFIADLVYIFNTNELNVKNDAGVIGENIIDILIQDIHHKYKIDVDRKHIH</sequence>
<reference evidence="1 2" key="1">
    <citation type="submission" date="2024-06" db="EMBL/GenBank/DDBJ databases">
        <authorList>
            <person name="Steensen K."/>
            <person name="Seneca J."/>
            <person name="Bartlau N."/>
            <person name="Yu A.X."/>
            <person name="Polz M.F."/>
        </authorList>
    </citation>
    <scope>NUCLEOTIDE SEQUENCE [LARGE SCALE GENOMIC DNA]</scope>
    <source>
        <strain evidence="1 2">1F146</strain>
    </source>
</reference>